<proteinExistence type="predicted"/>
<dbReference type="InterPro" id="IPR013022">
    <property type="entry name" value="Xyl_isomerase-like_TIM-brl"/>
</dbReference>
<organism evidence="3 4">
    <name type="scientific">Spirosoma validum</name>
    <dbReference type="NCBI Taxonomy" id="2771355"/>
    <lineage>
        <taxon>Bacteria</taxon>
        <taxon>Pseudomonadati</taxon>
        <taxon>Bacteroidota</taxon>
        <taxon>Cytophagia</taxon>
        <taxon>Cytophagales</taxon>
        <taxon>Cytophagaceae</taxon>
        <taxon>Spirosoma</taxon>
    </lineage>
</organism>
<dbReference type="Pfam" id="PF01261">
    <property type="entry name" value="AP_endonuc_2"/>
    <property type="match status" value="1"/>
</dbReference>
<evidence type="ECO:0000313" key="4">
    <source>
        <dbReference type="Proteomes" id="UP000653797"/>
    </source>
</evidence>
<dbReference type="PANTHER" id="PTHR43489">
    <property type="entry name" value="ISOMERASE"/>
    <property type="match status" value="1"/>
</dbReference>
<dbReference type="SUPFAM" id="SSF51658">
    <property type="entry name" value="Xylose isomerase-like"/>
    <property type="match status" value="1"/>
</dbReference>
<dbReference type="InterPro" id="IPR050417">
    <property type="entry name" value="Sugar_Epim/Isomerase"/>
</dbReference>
<evidence type="ECO:0000313" key="3">
    <source>
        <dbReference type="EMBL" id="MBD2753008.1"/>
    </source>
</evidence>
<dbReference type="AlphaFoldDB" id="A0A927GCU7"/>
<dbReference type="PANTHER" id="PTHR43489:SF7">
    <property type="entry name" value="3-DEHYDRO-D-GULOSIDE 4-EPIMERASE-RELATED"/>
    <property type="match status" value="1"/>
</dbReference>
<dbReference type="RefSeq" id="WP_191038656.1">
    <property type="nucleotide sequence ID" value="NZ_JACXAA010000003.1"/>
</dbReference>
<dbReference type="Proteomes" id="UP000653797">
    <property type="component" value="Unassembled WGS sequence"/>
</dbReference>
<protein>
    <submittedName>
        <fullName evidence="3">Sugar phosphate isomerase/epimerase</fullName>
    </submittedName>
</protein>
<dbReference type="Gene3D" id="3.20.20.150">
    <property type="entry name" value="Divalent-metal-dependent TIM barrel enzymes"/>
    <property type="match status" value="1"/>
</dbReference>
<keyword evidence="4" id="KW-1185">Reference proteome</keyword>
<dbReference type="EMBL" id="JACXAA010000003">
    <property type="protein sequence ID" value="MBD2753008.1"/>
    <property type="molecule type" value="Genomic_DNA"/>
</dbReference>
<sequence>MKSCVTIALVPQIKTGPWIYWNDLEASITKAATLGFDAVELFTASADAINPDRLTRLLDQSGLSLAAVGTGAGKVIKGLTLTDPNPAIRAEAVAFITDMITFGARFGAPAIIGSMQGNVAPGIDRDQALRWLSDGLNTLGIQADAQGVKLIYEPLNRYETNLINDLGTGTSFINGLNTRHVVLLADLFHMNIEESSLPESIRLAGSAIGHVHFADSNRRPIGLGHIAMAEVATALKEIGYAGYVSAEAFPFPTPDQAAQQTIRSFNTYFR</sequence>
<evidence type="ECO:0000259" key="2">
    <source>
        <dbReference type="Pfam" id="PF01261"/>
    </source>
</evidence>
<name>A0A927GCU7_9BACT</name>
<keyword evidence="1 3" id="KW-0413">Isomerase</keyword>
<evidence type="ECO:0000256" key="1">
    <source>
        <dbReference type="ARBA" id="ARBA00023235"/>
    </source>
</evidence>
<reference evidence="3" key="1">
    <citation type="submission" date="2020-09" db="EMBL/GenBank/DDBJ databases">
        <authorList>
            <person name="Kim M.K."/>
        </authorList>
    </citation>
    <scope>NUCLEOTIDE SEQUENCE</scope>
    <source>
        <strain evidence="3">BT704</strain>
    </source>
</reference>
<accession>A0A927GCU7</accession>
<dbReference type="GO" id="GO:0016853">
    <property type="term" value="F:isomerase activity"/>
    <property type="evidence" value="ECO:0007669"/>
    <property type="project" value="UniProtKB-KW"/>
</dbReference>
<feature type="domain" description="Xylose isomerase-like TIM barrel" evidence="2">
    <location>
        <begin position="29"/>
        <end position="265"/>
    </location>
</feature>
<gene>
    <name evidence="3" type="ORF">IC230_08925</name>
</gene>
<dbReference type="InterPro" id="IPR036237">
    <property type="entry name" value="Xyl_isomerase-like_sf"/>
</dbReference>
<comment type="caution">
    <text evidence="3">The sequence shown here is derived from an EMBL/GenBank/DDBJ whole genome shotgun (WGS) entry which is preliminary data.</text>
</comment>